<organism evidence="1 2">
    <name type="scientific">Calocera viscosa (strain TUFC12733)</name>
    <dbReference type="NCBI Taxonomy" id="1330018"/>
    <lineage>
        <taxon>Eukaryota</taxon>
        <taxon>Fungi</taxon>
        <taxon>Dikarya</taxon>
        <taxon>Basidiomycota</taxon>
        <taxon>Agaricomycotina</taxon>
        <taxon>Dacrymycetes</taxon>
        <taxon>Dacrymycetales</taxon>
        <taxon>Dacrymycetaceae</taxon>
        <taxon>Calocera</taxon>
    </lineage>
</organism>
<keyword evidence="2" id="KW-1185">Reference proteome</keyword>
<evidence type="ECO:0000313" key="1">
    <source>
        <dbReference type="EMBL" id="KZO98612.1"/>
    </source>
</evidence>
<dbReference type="AlphaFoldDB" id="A0A167PBB8"/>
<name>A0A167PBB8_CALVF</name>
<dbReference type="Proteomes" id="UP000076738">
    <property type="component" value="Unassembled WGS sequence"/>
</dbReference>
<sequence>MREFWVTSYDGQLFMKDEDIHTLVKRWPSLCSLTLIERVRRYVCASCDEYQLSWASFVILRTHCTKLEHLHLSLASFNTSLPPPIPPLYTSTPPRLHLTLSDLPKITEPFEVALFLTALWPQLHPLWQTGWREFAWREVTKLTEFTAHRQKFMTRLRESSITN</sequence>
<proteinExistence type="predicted"/>
<dbReference type="EMBL" id="KV417275">
    <property type="protein sequence ID" value="KZO98612.1"/>
    <property type="molecule type" value="Genomic_DNA"/>
</dbReference>
<gene>
    <name evidence="1" type="ORF">CALVIDRAFT_29757</name>
</gene>
<protein>
    <submittedName>
        <fullName evidence="1">Uncharacterized protein</fullName>
    </submittedName>
</protein>
<accession>A0A167PBB8</accession>
<evidence type="ECO:0000313" key="2">
    <source>
        <dbReference type="Proteomes" id="UP000076738"/>
    </source>
</evidence>
<reference evidence="1 2" key="1">
    <citation type="journal article" date="2016" name="Mol. Biol. Evol.">
        <title>Comparative Genomics of Early-Diverging Mushroom-Forming Fungi Provides Insights into the Origins of Lignocellulose Decay Capabilities.</title>
        <authorList>
            <person name="Nagy L.G."/>
            <person name="Riley R."/>
            <person name="Tritt A."/>
            <person name="Adam C."/>
            <person name="Daum C."/>
            <person name="Floudas D."/>
            <person name="Sun H."/>
            <person name="Yadav J.S."/>
            <person name="Pangilinan J."/>
            <person name="Larsson K.H."/>
            <person name="Matsuura K."/>
            <person name="Barry K."/>
            <person name="Labutti K."/>
            <person name="Kuo R."/>
            <person name="Ohm R.A."/>
            <person name="Bhattacharya S.S."/>
            <person name="Shirouzu T."/>
            <person name="Yoshinaga Y."/>
            <person name="Martin F.M."/>
            <person name="Grigoriev I.V."/>
            <person name="Hibbett D.S."/>
        </authorList>
    </citation>
    <scope>NUCLEOTIDE SEQUENCE [LARGE SCALE GENOMIC DNA]</scope>
    <source>
        <strain evidence="1 2">TUFC12733</strain>
    </source>
</reference>